<dbReference type="InterPro" id="IPR021409">
    <property type="entry name" value="DUF3047"/>
</dbReference>
<reference evidence="1 2" key="2">
    <citation type="journal article" date="2010" name="J. Bacteriol.">
        <title>Complete genome sequence of Beijerinckia indica subsp. indica.</title>
        <authorList>
            <person name="Tamas I."/>
            <person name="Dedysh S.N."/>
            <person name="Liesack W."/>
            <person name="Stott M.B."/>
            <person name="Alam M."/>
            <person name="Murrell J.C."/>
            <person name="Dunfield P.F."/>
        </authorList>
    </citation>
    <scope>NUCLEOTIDE SEQUENCE [LARGE SCALE GENOMIC DNA]</scope>
    <source>
        <strain evidence="2">ATCC 9039 / DSM 1715 / NCIMB 8712</strain>
    </source>
</reference>
<dbReference type="RefSeq" id="WP_012385471.1">
    <property type="nucleotide sequence ID" value="NC_010581.1"/>
</dbReference>
<dbReference type="HOGENOM" id="CLU_707345_0_0_5"/>
<organism evidence="1 2">
    <name type="scientific">Beijerinckia indica subsp. indica (strain ATCC 9039 / DSM 1715 / NCIMB 8712)</name>
    <dbReference type="NCBI Taxonomy" id="395963"/>
    <lineage>
        <taxon>Bacteria</taxon>
        <taxon>Pseudomonadati</taxon>
        <taxon>Pseudomonadota</taxon>
        <taxon>Alphaproteobacteria</taxon>
        <taxon>Hyphomicrobiales</taxon>
        <taxon>Beijerinckiaceae</taxon>
        <taxon>Beijerinckia</taxon>
    </lineage>
</organism>
<protein>
    <recommendedName>
        <fullName evidence="3">DUF3047 domain-containing protein</fullName>
    </recommendedName>
</protein>
<dbReference type="STRING" id="395963.Bind_2513"/>
<gene>
    <name evidence="1" type="ordered locus">Bind_2513</name>
</gene>
<dbReference type="KEGG" id="bid:Bind_2513"/>
<dbReference type="AlphaFoldDB" id="B2IIG5"/>
<dbReference type="OrthoDB" id="9775969at2"/>
<dbReference type="Pfam" id="PF11249">
    <property type="entry name" value="DUF3047"/>
    <property type="match status" value="1"/>
</dbReference>
<dbReference type="Proteomes" id="UP000001695">
    <property type="component" value="Chromosome"/>
</dbReference>
<sequence length="354" mass="39634">MTEIDREAVKQETMARWDSQQRRAAARIFDEIEPVRSGETVLTGGEAEWTPTGCMVTQGQRFSVSSTGANIIDRDHAVIVQPKYSLWVRIGKSGPIRKIVFEAETVFEAWADGEVEVFCKALSWWDGTDGAVISAPRTAFEGGIGYSIKLTEAPPTVVSPPDNWKFMDMFGDVTIFSGTGTDILVDTHDGDCCILQTPLDLPLNEQTRLSWSWLVEKLPSELPEDLALTHDYISVAVEFDNGLDITYLWSKELPAGYHFACPLTWWCDRETHWIVESGTENLGKWKEETRWIAADYRRAIGDKVPGKIVGVWLIANSLFQRLGGRARFRDIRIFEDGSARSVVAGSGIRCYSVS</sequence>
<evidence type="ECO:0000313" key="1">
    <source>
        <dbReference type="EMBL" id="ACB96118.1"/>
    </source>
</evidence>
<accession>B2IIG5</accession>
<dbReference type="eggNOG" id="ENOG502Z7S9">
    <property type="taxonomic scope" value="Bacteria"/>
</dbReference>
<dbReference type="EMBL" id="CP001016">
    <property type="protein sequence ID" value="ACB96118.1"/>
    <property type="molecule type" value="Genomic_DNA"/>
</dbReference>
<evidence type="ECO:0008006" key="3">
    <source>
        <dbReference type="Google" id="ProtNLM"/>
    </source>
</evidence>
<reference evidence="2" key="1">
    <citation type="submission" date="2008-03" db="EMBL/GenBank/DDBJ databases">
        <title>Complete sequence of chromosome of Beijerinckia indica subsp. indica ATCC 9039.</title>
        <authorList>
            <consortium name="US DOE Joint Genome Institute"/>
            <person name="Copeland A."/>
            <person name="Lucas S."/>
            <person name="Lapidus A."/>
            <person name="Glavina del Rio T."/>
            <person name="Dalin E."/>
            <person name="Tice H."/>
            <person name="Bruce D."/>
            <person name="Goodwin L."/>
            <person name="Pitluck S."/>
            <person name="LaButti K."/>
            <person name="Schmutz J."/>
            <person name="Larimer F."/>
            <person name="Land M."/>
            <person name="Hauser L."/>
            <person name="Kyrpides N."/>
            <person name="Mikhailova N."/>
            <person name="Dunfield P.F."/>
            <person name="Dedysh S.N."/>
            <person name="Liesack W."/>
            <person name="Saw J.H."/>
            <person name="Alam M."/>
            <person name="Chen Y."/>
            <person name="Murrell J.C."/>
            <person name="Richardson P."/>
        </authorList>
    </citation>
    <scope>NUCLEOTIDE SEQUENCE [LARGE SCALE GENOMIC DNA]</scope>
    <source>
        <strain evidence="2">ATCC 9039 / DSM 1715 / NCIMB 8712</strain>
    </source>
</reference>
<evidence type="ECO:0000313" key="2">
    <source>
        <dbReference type="Proteomes" id="UP000001695"/>
    </source>
</evidence>
<name>B2IIG5_BEII9</name>
<proteinExistence type="predicted"/>
<keyword evidence="2" id="KW-1185">Reference proteome</keyword>